<reference evidence="9 10" key="1">
    <citation type="submission" date="2024-08" db="EMBL/GenBank/DDBJ databases">
        <title>Gnathostoma spinigerum genome.</title>
        <authorList>
            <person name="Gonzalez-Bertolin B."/>
            <person name="Monzon S."/>
            <person name="Zaballos A."/>
            <person name="Jimenez P."/>
            <person name="Dekumyoy P."/>
            <person name="Varona S."/>
            <person name="Cuesta I."/>
            <person name="Sumanam S."/>
            <person name="Adisakwattana P."/>
            <person name="Gasser R.B."/>
            <person name="Hernandez-Gonzalez A."/>
            <person name="Young N.D."/>
            <person name="Perteguer M.J."/>
        </authorList>
    </citation>
    <scope>NUCLEOTIDE SEQUENCE [LARGE SCALE GENOMIC DNA]</scope>
    <source>
        <strain evidence="9">AL3</strain>
        <tissue evidence="9">Liver</tissue>
    </source>
</reference>
<accession>A0ABD6E9G4</accession>
<keyword evidence="10" id="KW-1185">Reference proteome</keyword>
<dbReference type="InterPro" id="IPR007858">
    <property type="entry name" value="Dpy-30_motif"/>
</dbReference>
<name>A0ABD6E9G4_9BILA</name>
<feature type="compositionally biased region" description="Basic and acidic residues" evidence="8">
    <location>
        <begin position="99"/>
        <end position="111"/>
    </location>
</feature>
<gene>
    <name evidence="9" type="ORF">AB6A40_000031</name>
</gene>
<dbReference type="Gene3D" id="1.20.890.10">
    <property type="entry name" value="cAMP-dependent protein kinase regulatory subunit, dimerization-anchoring domain"/>
    <property type="match status" value="1"/>
</dbReference>
<feature type="compositionally biased region" description="Polar residues" evidence="8">
    <location>
        <begin position="48"/>
        <end position="73"/>
    </location>
</feature>
<keyword evidence="4" id="KW-0805">Transcription regulation</keyword>
<protein>
    <recommendedName>
        <fullName evidence="7">Protein dpy-30 homolog</fullName>
    </recommendedName>
</protein>
<evidence type="ECO:0000313" key="9">
    <source>
        <dbReference type="EMBL" id="MFH4973322.1"/>
    </source>
</evidence>
<dbReference type="Proteomes" id="UP001608902">
    <property type="component" value="Unassembled WGS sequence"/>
</dbReference>
<evidence type="ECO:0000256" key="3">
    <source>
        <dbReference type="ARBA" id="ARBA00022853"/>
    </source>
</evidence>
<evidence type="ECO:0000256" key="5">
    <source>
        <dbReference type="ARBA" id="ARBA00023163"/>
    </source>
</evidence>
<dbReference type="EMBL" id="JBGFUD010000007">
    <property type="protein sequence ID" value="MFH4973322.1"/>
    <property type="molecule type" value="Genomic_DNA"/>
</dbReference>
<dbReference type="PANTHER" id="PTHR23356:SF16">
    <property type="entry name" value="DPY30 DOMAIN CONTAINING 2"/>
    <property type="match status" value="1"/>
</dbReference>
<dbReference type="FunFam" id="1.20.890.10:FF:000003">
    <property type="entry name" value="protein dpy-30 homolog"/>
    <property type="match status" value="1"/>
</dbReference>
<evidence type="ECO:0000256" key="6">
    <source>
        <dbReference type="ARBA" id="ARBA00023242"/>
    </source>
</evidence>
<sequence>MSEIGTTEPGESQSAVVTEEIAVAAETTEIDKPDRVTDESGMSDRHSNNAQSMKEGYSSTADTSLPTSSTCQARTAEASVKDEDMLPQESVSQVTSKTAEFEKKDEKKDGGVSDVSSTATANIPTRQYLDQTVVPILLQALGALAKERPQNPIEYLANYLLKEKDRFTIGQEDANH</sequence>
<dbReference type="InterPro" id="IPR049629">
    <property type="entry name" value="DPY30_SDC1_DD"/>
</dbReference>
<dbReference type="AlphaFoldDB" id="A0ABD6E9G4"/>
<evidence type="ECO:0000256" key="8">
    <source>
        <dbReference type="SAM" id="MobiDB-lite"/>
    </source>
</evidence>
<dbReference type="CDD" id="cd22965">
    <property type="entry name" value="DD_DPY30_SDC1"/>
    <property type="match status" value="1"/>
</dbReference>
<feature type="compositionally biased region" description="Polar residues" evidence="8">
    <location>
        <begin position="114"/>
        <end position="125"/>
    </location>
</feature>
<comment type="subcellular location">
    <subcellularLocation>
        <location evidence="1">Nucleus</location>
    </subcellularLocation>
</comment>
<proteinExistence type="inferred from homology"/>
<dbReference type="GO" id="GO:0006325">
    <property type="term" value="P:chromatin organization"/>
    <property type="evidence" value="ECO:0007669"/>
    <property type="project" value="UniProtKB-KW"/>
</dbReference>
<evidence type="ECO:0000256" key="4">
    <source>
        <dbReference type="ARBA" id="ARBA00023015"/>
    </source>
</evidence>
<evidence type="ECO:0000256" key="1">
    <source>
        <dbReference type="ARBA" id="ARBA00004123"/>
    </source>
</evidence>
<feature type="compositionally biased region" description="Basic and acidic residues" evidence="8">
    <location>
        <begin position="29"/>
        <end position="47"/>
    </location>
</feature>
<evidence type="ECO:0000256" key="7">
    <source>
        <dbReference type="ARBA" id="ARBA00044172"/>
    </source>
</evidence>
<dbReference type="PANTHER" id="PTHR23356">
    <property type="entry name" value="DPY30-RELATED"/>
    <property type="match status" value="1"/>
</dbReference>
<keyword evidence="5" id="KW-0804">Transcription</keyword>
<feature type="compositionally biased region" description="Polar residues" evidence="8">
    <location>
        <begin position="89"/>
        <end position="98"/>
    </location>
</feature>
<organism evidence="9 10">
    <name type="scientific">Gnathostoma spinigerum</name>
    <dbReference type="NCBI Taxonomy" id="75299"/>
    <lineage>
        <taxon>Eukaryota</taxon>
        <taxon>Metazoa</taxon>
        <taxon>Ecdysozoa</taxon>
        <taxon>Nematoda</taxon>
        <taxon>Chromadorea</taxon>
        <taxon>Rhabditida</taxon>
        <taxon>Spirurina</taxon>
        <taxon>Gnathostomatomorpha</taxon>
        <taxon>Gnathostomatoidea</taxon>
        <taxon>Gnathostomatidae</taxon>
        <taxon>Gnathostoma</taxon>
    </lineage>
</organism>
<keyword evidence="3" id="KW-0156">Chromatin regulator</keyword>
<dbReference type="GO" id="GO:0005634">
    <property type="term" value="C:nucleus"/>
    <property type="evidence" value="ECO:0007669"/>
    <property type="project" value="UniProtKB-SubCell"/>
</dbReference>
<evidence type="ECO:0000256" key="2">
    <source>
        <dbReference type="ARBA" id="ARBA00010849"/>
    </source>
</evidence>
<comment type="caution">
    <text evidence="9">The sequence shown here is derived from an EMBL/GenBank/DDBJ whole genome shotgun (WGS) entry which is preliminary data.</text>
</comment>
<evidence type="ECO:0000313" key="10">
    <source>
        <dbReference type="Proteomes" id="UP001608902"/>
    </source>
</evidence>
<dbReference type="Pfam" id="PF05186">
    <property type="entry name" value="Dpy-30"/>
    <property type="match status" value="1"/>
</dbReference>
<dbReference type="InterPro" id="IPR037856">
    <property type="entry name" value="Sdc1/DPY30"/>
</dbReference>
<comment type="similarity">
    <text evidence="2">Belongs to the dpy-30 family.</text>
</comment>
<keyword evidence="6" id="KW-0539">Nucleus</keyword>
<feature type="region of interest" description="Disordered" evidence="8">
    <location>
        <begin position="23"/>
        <end position="125"/>
    </location>
</feature>